<protein>
    <submittedName>
        <fullName evidence="2">Uncharacterized protein</fullName>
    </submittedName>
</protein>
<evidence type="ECO:0000313" key="2">
    <source>
        <dbReference type="EMBL" id="KAF2872598.1"/>
    </source>
</evidence>
<evidence type="ECO:0000256" key="1">
    <source>
        <dbReference type="SAM" id="MobiDB-lite"/>
    </source>
</evidence>
<evidence type="ECO:0000313" key="3">
    <source>
        <dbReference type="Proteomes" id="UP000481861"/>
    </source>
</evidence>
<gene>
    <name evidence="2" type="ORF">BDV95DRAFT_593939</name>
</gene>
<dbReference type="AlphaFoldDB" id="A0A7C8M9B4"/>
<feature type="region of interest" description="Disordered" evidence="1">
    <location>
        <begin position="177"/>
        <end position="220"/>
    </location>
</feature>
<feature type="region of interest" description="Disordered" evidence="1">
    <location>
        <begin position="257"/>
        <end position="280"/>
    </location>
</feature>
<comment type="caution">
    <text evidence="2">The sequence shown here is derived from an EMBL/GenBank/DDBJ whole genome shotgun (WGS) entry which is preliminary data.</text>
</comment>
<reference evidence="2 3" key="1">
    <citation type="submission" date="2020-01" db="EMBL/GenBank/DDBJ databases">
        <authorList>
            <consortium name="DOE Joint Genome Institute"/>
            <person name="Haridas S."/>
            <person name="Albert R."/>
            <person name="Binder M."/>
            <person name="Bloem J."/>
            <person name="Labutti K."/>
            <person name="Salamov A."/>
            <person name="Andreopoulos B."/>
            <person name="Baker S.E."/>
            <person name="Barry K."/>
            <person name="Bills G."/>
            <person name="Bluhm B.H."/>
            <person name="Cannon C."/>
            <person name="Castanera R."/>
            <person name="Culley D.E."/>
            <person name="Daum C."/>
            <person name="Ezra D."/>
            <person name="Gonzalez J.B."/>
            <person name="Henrissat B."/>
            <person name="Kuo A."/>
            <person name="Liang C."/>
            <person name="Lipzen A."/>
            <person name="Lutzoni F."/>
            <person name="Magnuson J."/>
            <person name="Mondo S."/>
            <person name="Nolan M."/>
            <person name="Ohm R."/>
            <person name="Pangilinan J."/>
            <person name="Park H.-J.H."/>
            <person name="Ramirez L."/>
            <person name="Alfaro M."/>
            <person name="Sun H."/>
            <person name="Tritt A."/>
            <person name="Yoshinaga Y."/>
            <person name="Zwiers L.-H.L."/>
            <person name="Turgeon B.G."/>
            <person name="Goodwin S.B."/>
            <person name="Spatafora J.W."/>
            <person name="Crous P.W."/>
            <person name="Grigoriev I.V."/>
        </authorList>
    </citation>
    <scope>NUCLEOTIDE SEQUENCE [LARGE SCALE GENOMIC DNA]</scope>
    <source>
        <strain evidence="2 3">CBS 611.86</strain>
    </source>
</reference>
<proteinExistence type="predicted"/>
<organism evidence="2 3">
    <name type="scientific">Massariosphaeria phaeospora</name>
    <dbReference type="NCBI Taxonomy" id="100035"/>
    <lineage>
        <taxon>Eukaryota</taxon>
        <taxon>Fungi</taxon>
        <taxon>Dikarya</taxon>
        <taxon>Ascomycota</taxon>
        <taxon>Pezizomycotina</taxon>
        <taxon>Dothideomycetes</taxon>
        <taxon>Pleosporomycetidae</taxon>
        <taxon>Pleosporales</taxon>
        <taxon>Pleosporales incertae sedis</taxon>
        <taxon>Massariosphaeria</taxon>
    </lineage>
</organism>
<feature type="compositionally biased region" description="Basic and acidic residues" evidence="1">
    <location>
        <begin position="261"/>
        <end position="276"/>
    </location>
</feature>
<name>A0A7C8M9B4_9PLEO</name>
<dbReference type="EMBL" id="JAADJZ010000009">
    <property type="protein sequence ID" value="KAF2872598.1"/>
    <property type="molecule type" value="Genomic_DNA"/>
</dbReference>
<sequence>MARTGGQPLAAVNVNFSAAGPTQGPVSVAGAGTAAGGRCMRRWPRSQSGCGAGSAGRWSRSGAGQLHAAAAERTARSVCVVAFAAGRRLFLAAMPVLPCSSPLRRPSLAGGHPQIALPRRLARIEQALCRSAVLELDADYADCRYGGRVRGGRGYLAASLCDVREARCGARRTGVTSPRCVARGCDSESDPRAVRPPARATQPPNHPPDDGGEISGPAFARSAPINHGAAATLARPRSALTIQNSILFYRLAGRRRPSARRNQDYGDHRPRPHERVNTNTASRDTVASLWESLCLTIDPSTCKRCETPTHAWAQPPRGP</sequence>
<dbReference type="Proteomes" id="UP000481861">
    <property type="component" value="Unassembled WGS sequence"/>
</dbReference>
<keyword evidence="3" id="KW-1185">Reference proteome</keyword>
<accession>A0A7C8M9B4</accession>